<evidence type="ECO:0000313" key="8">
    <source>
        <dbReference type="Proteomes" id="UP000053246"/>
    </source>
</evidence>
<feature type="DNA-binding region" description="H-T-H motif" evidence="5">
    <location>
        <begin position="33"/>
        <end position="52"/>
    </location>
</feature>
<evidence type="ECO:0000256" key="3">
    <source>
        <dbReference type="ARBA" id="ARBA00023125"/>
    </source>
</evidence>
<reference evidence="7 8" key="1">
    <citation type="submission" date="2015-10" db="EMBL/GenBank/DDBJ databases">
        <authorList>
            <person name="Ju K.-S."/>
            <person name="Doroghazi J.R."/>
            <person name="Metcalf W.W."/>
        </authorList>
    </citation>
    <scope>NUCLEOTIDE SEQUENCE [LARGE SCALE GENOMIC DNA]</scope>
    <source>
        <strain evidence="7 8">NRRL B-24793</strain>
    </source>
</reference>
<dbReference type="Gene3D" id="1.10.357.10">
    <property type="entry name" value="Tetracycline Repressor, domain 2"/>
    <property type="match status" value="1"/>
</dbReference>
<proteinExistence type="predicted"/>
<dbReference type="Pfam" id="PF00440">
    <property type="entry name" value="TetR_N"/>
    <property type="match status" value="1"/>
</dbReference>
<dbReference type="PRINTS" id="PR00455">
    <property type="entry name" value="HTHTETR"/>
</dbReference>
<comment type="caution">
    <text evidence="7">The sequence shown here is derived from an EMBL/GenBank/DDBJ whole genome shotgun (WGS) entry which is preliminary data.</text>
</comment>
<evidence type="ECO:0000256" key="2">
    <source>
        <dbReference type="ARBA" id="ARBA00023015"/>
    </source>
</evidence>
<dbReference type="OMA" id="PGRVQHY"/>
<dbReference type="PANTHER" id="PTHR30055">
    <property type="entry name" value="HTH-TYPE TRANSCRIPTIONAL REGULATOR RUTR"/>
    <property type="match status" value="1"/>
</dbReference>
<feature type="domain" description="HTH tetR-type" evidence="6">
    <location>
        <begin position="10"/>
        <end position="70"/>
    </location>
</feature>
<evidence type="ECO:0000259" key="6">
    <source>
        <dbReference type="PROSITE" id="PS50977"/>
    </source>
</evidence>
<dbReference type="EMBL" id="LMWI01000001">
    <property type="protein sequence ID" value="KUJ48637.1"/>
    <property type="molecule type" value="Genomic_DNA"/>
</dbReference>
<name>A0A9X0I849_9ACTN</name>
<dbReference type="Pfam" id="PF13977">
    <property type="entry name" value="TetR_C_6"/>
    <property type="match status" value="1"/>
</dbReference>
<dbReference type="InterPro" id="IPR039538">
    <property type="entry name" value="BetI_C"/>
</dbReference>
<dbReference type="AlphaFoldDB" id="A0A9X0I849"/>
<keyword evidence="3 5" id="KW-0238">DNA-binding</keyword>
<keyword evidence="4" id="KW-0804">Transcription</keyword>
<keyword evidence="1" id="KW-0678">Repressor</keyword>
<dbReference type="GO" id="GO:0003700">
    <property type="term" value="F:DNA-binding transcription factor activity"/>
    <property type="evidence" value="ECO:0007669"/>
    <property type="project" value="TreeGrafter"/>
</dbReference>
<dbReference type="GO" id="GO:0000976">
    <property type="term" value="F:transcription cis-regulatory region binding"/>
    <property type="evidence" value="ECO:0007669"/>
    <property type="project" value="TreeGrafter"/>
</dbReference>
<dbReference type="InterPro" id="IPR001647">
    <property type="entry name" value="HTH_TetR"/>
</dbReference>
<sequence>MTVPKLSDHDERRGQILAALLRIAASRGLHAASMRTVAAEAGVSVSTVQYYFHSKEQLLFAGLRHQAEMVGRRVAGSMPTGAGRDGVRAWLVQIIPVDVEQRAAYTVFAAYHALALTDPALAELSYSRYSRDLEALLGDLLRAAQRAGEVSDECDVEAEAVNLLALATGLADGVMAAMRTPEAALALLDYQLDRLFAGAQRPASARSTERCDTPEVASMS</sequence>
<dbReference type="Proteomes" id="UP000053246">
    <property type="component" value="Unassembled WGS sequence"/>
</dbReference>
<organism evidence="7 8">
    <name type="scientific">Micromonospora maris</name>
    <dbReference type="NCBI Taxonomy" id="1003110"/>
    <lineage>
        <taxon>Bacteria</taxon>
        <taxon>Bacillati</taxon>
        <taxon>Actinomycetota</taxon>
        <taxon>Actinomycetes</taxon>
        <taxon>Micromonosporales</taxon>
        <taxon>Micromonosporaceae</taxon>
        <taxon>Micromonospora</taxon>
    </lineage>
</organism>
<protein>
    <recommendedName>
        <fullName evidence="6">HTH tetR-type domain-containing protein</fullName>
    </recommendedName>
</protein>
<evidence type="ECO:0000256" key="1">
    <source>
        <dbReference type="ARBA" id="ARBA00022491"/>
    </source>
</evidence>
<keyword evidence="8" id="KW-1185">Reference proteome</keyword>
<dbReference type="PANTHER" id="PTHR30055:SF234">
    <property type="entry name" value="HTH-TYPE TRANSCRIPTIONAL REGULATOR BETI"/>
    <property type="match status" value="1"/>
</dbReference>
<gene>
    <name evidence="7" type="ORF">ADL17_06310</name>
</gene>
<dbReference type="InterPro" id="IPR036271">
    <property type="entry name" value="Tet_transcr_reg_TetR-rel_C_sf"/>
</dbReference>
<dbReference type="SUPFAM" id="SSF48498">
    <property type="entry name" value="Tetracyclin repressor-like, C-terminal domain"/>
    <property type="match status" value="1"/>
</dbReference>
<dbReference type="InterPro" id="IPR050109">
    <property type="entry name" value="HTH-type_TetR-like_transc_reg"/>
</dbReference>
<evidence type="ECO:0000256" key="5">
    <source>
        <dbReference type="PROSITE-ProRule" id="PRU00335"/>
    </source>
</evidence>
<dbReference type="SUPFAM" id="SSF46689">
    <property type="entry name" value="Homeodomain-like"/>
    <property type="match status" value="1"/>
</dbReference>
<evidence type="ECO:0000256" key="4">
    <source>
        <dbReference type="ARBA" id="ARBA00023163"/>
    </source>
</evidence>
<dbReference type="InterPro" id="IPR009057">
    <property type="entry name" value="Homeodomain-like_sf"/>
</dbReference>
<dbReference type="PROSITE" id="PS50977">
    <property type="entry name" value="HTH_TETR_2"/>
    <property type="match status" value="1"/>
</dbReference>
<accession>A0A9X0I849</accession>
<evidence type="ECO:0000313" key="7">
    <source>
        <dbReference type="EMBL" id="KUJ48637.1"/>
    </source>
</evidence>
<keyword evidence="2" id="KW-0805">Transcription regulation</keyword>